<dbReference type="GO" id="GO:0005351">
    <property type="term" value="F:carbohydrate:proton symporter activity"/>
    <property type="evidence" value="ECO:0007669"/>
    <property type="project" value="TreeGrafter"/>
</dbReference>
<comment type="similarity">
    <text evidence="2 7">Belongs to the major facilitator superfamily. Sugar transporter (TC 2.A.1.1) family.</text>
</comment>
<evidence type="ECO:0000256" key="8">
    <source>
        <dbReference type="SAM" id="Phobius"/>
    </source>
</evidence>
<feature type="transmembrane region" description="Helical" evidence="8">
    <location>
        <begin position="414"/>
        <end position="436"/>
    </location>
</feature>
<comment type="caution">
    <text evidence="10">The sequence shown here is derived from an EMBL/GenBank/DDBJ whole genome shotgun (WGS) entry which is preliminary data.</text>
</comment>
<proteinExistence type="inferred from homology"/>
<reference evidence="10" key="1">
    <citation type="submission" date="2021-02" db="EMBL/GenBank/DDBJ databases">
        <title>Genome sequence Cadophora malorum strain M34.</title>
        <authorList>
            <person name="Stefanovic E."/>
            <person name="Vu D."/>
            <person name="Scully C."/>
            <person name="Dijksterhuis J."/>
            <person name="Roader J."/>
            <person name="Houbraken J."/>
        </authorList>
    </citation>
    <scope>NUCLEOTIDE SEQUENCE</scope>
    <source>
        <strain evidence="10">M34</strain>
    </source>
</reference>
<feature type="transmembrane region" description="Helical" evidence="8">
    <location>
        <begin position="24"/>
        <end position="55"/>
    </location>
</feature>
<dbReference type="EMBL" id="JAFJYH010000116">
    <property type="protein sequence ID" value="KAG4418942.1"/>
    <property type="molecule type" value="Genomic_DNA"/>
</dbReference>
<keyword evidence="11" id="KW-1185">Reference proteome</keyword>
<dbReference type="AlphaFoldDB" id="A0A8H7TFZ4"/>
<dbReference type="GO" id="GO:0016020">
    <property type="term" value="C:membrane"/>
    <property type="evidence" value="ECO:0007669"/>
    <property type="project" value="UniProtKB-SubCell"/>
</dbReference>
<dbReference type="Pfam" id="PF00083">
    <property type="entry name" value="Sugar_tr"/>
    <property type="match status" value="1"/>
</dbReference>
<dbReference type="Gene3D" id="1.20.1250.20">
    <property type="entry name" value="MFS general substrate transporter like domains"/>
    <property type="match status" value="1"/>
</dbReference>
<dbReference type="InterPro" id="IPR005828">
    <property type="entry name" value="MFS_sugar_transport-like"/>
</dbReference>
<dbReference type="PANTHER" id="PTHR48022:SF27">
    <property type="entry name" value="MAJOR FACILITATOR SUPERFAMILY (MFS) PROFILE DOMAIN-CONTAINING PROTEIN"/>
    <property type="match status" value="1"/>
</dbReference>
<feature type="transmembrane region" description="Helical" evidence="8">
    <location>
        <begin position="163"/>
        <end position="184"/>
    </location>
</feature>
<protein>
    <recommendedName>
        <fullName evidence="9">Major facilitator superfamily (MFS) profile domain-containing protein</fullName>
    </recommendedName>
</protein>
<comment type="subcellular location">
    <subcellularLocation>
        <location evidence="1">Membrane</location>
        <topology evidence="1">Multi-pass membrane protein</topology>
    </subcellularLocation>
</comment>
<feature type="domain" description="Major facilitator superfamily (MFS) profile" evidence="9">
    <location>
        <begin position="27"/>
        <end position="471"/>
    </location>
</feature>
<dbReference type="PANTHER" id="PTHR48022">
    <property type="entry name" value="PLASTIDIC GLUCOSE TRANSPORTER 4"/>
    <property type="match status" value="1"/>
</dbReference>
<evidence type="ECO:0000256" key="1">
    <source>
        <dbReference type="ARBA" id="ARBA00004141"/>
    </source>
</evidence>
<dbReference type="Proteomes" id="UP000664132">
    <property type="component" value="Unassembled WGS sequence"/>
</dbReference>
<dbReference type="OrthoDB" id="6612291at2759"/>
<dbReference type="PROSITE" id="PS00216">
    <property type="entry name" value="SUGAR_TRANSPORT_1"/>
    <property type="match status" value="2"/>
</dbReference>
<accession>A0A8H7TFZ4</accession>
<dbReference type="InterPro" id="IPR036259">
    <property type="entry name" value="MFS_trans_sf"/>
</dbReference>
<feature type="transmembrane region" description="Helical" evidence="8">
    <location>
        <begin position="75"/>
        <end position="94"/>
    </location>
</feature>
<keyword evidence="4 8" id="KW-0812">Transmembrane</keyword>
<dbReference type="NCBIfam" id="TIGR00879">
    <property type="entry name" value="SP"/>
    <property type="match status" value="1"/>
</dbReference>
<dbReference type="PROSITE" id="PS50850">
    <property type="entry name" value="MFS"/>
    <property type="match status" value="1"/>
</dbReference>
<feature type="transmembrane region" description="Helical" evidence="8">
    <location>
        <begin position="317"/>
        <end position="338"/>
    </location>
</feature>
<name>A0A8H7TFZ4_9HELO</name>
<feature type="transmembrane region" description="Helical" evidence="8">
    <location>
        <begin position="130"/>
        <end position="151"/>
    </location>
</feature>
<keyword evidence="3 7" id="KW-0813">Transport</keyword>
<feature type="transmembrane region" description="Helical" evidence="8">
    <location>
        <begin position="448"/>
        <end position="467"/>
    </location>
</feature>
<organism evidence="10 11">
    <name type="scientific">Cadophora malorum</name>
    <dbReference type="NCBI Taxonomy" id="108018"/>
    <lineage>
        <taxon>Eukaryota</taxon>
        <taxon>Fungi</taxon>
        <taxon>Dikarya</taxon>
        <taxon>Ascomycota</taxon>
        <taxon>Pezizomycotina</taxon>
        <taxon>Leotiomycetes</taxon>
        <taxon>Helotiales</taxon>
        <taxon>Ploettnerulaceae</taxon>
        <taxon>Cadophora</taxon>
    </lineage>
</organism>
<dbReference type="SUPFAM" id="SSF103473">
    <property type="entry name" value="MFS general substrate transporter"/>
    <property type="match status" value="1"/>
</dbReference>
<evidence type="ECO:0000256" key="4">
    <source>
        <dbReference type="ARBA" id="ARBA00022692"/>
    </source>
</evidence>
<dbReference type="FunFam" id="1.20.1250.20:FF:000078">
    <property type="entry name" value="MFS maltose transporter, putative"/>
    <property type="match status" value="1"/>
</dbReference>
<feature type="transmembrane region" description="Helical" evidence="8">
    <location>
        <begin position="196"/>
        <end position="215"/>
    </location>
</feature>
<keyword evidence="6 8" id="KW-0472">Membrane</keyword>
<evidence type="ECO:0000256" key="7">
    <source>
        <dbReference type="RuleBase" id="RU003346"/>
    </source>
</evidence>
<evidence type="ECO:0000256" key="2">
    <source>
        <dbReference type="ARBA" id="ARBA00010992"/>
    </source>
</evidence>
<dbReference type="InterPro" id="IPR003663">
    <property type="entry name" value="Sugar/inositol_transpt"/>
</dbReference>
<evidence type="ECO:0000313" key="10">
    <source>
        <dbReference type="EMBL" id="KAG4418942.1"/>
    </source>
</evidence>
<sequence>MEDLTTVVAPSRGISWQLRNNQKLVGATFLLSLIYWNFGYDGGIVSGFLAMAPFGNTFGSQKLPTGDHVLTPTDISVITAVPQVGNLLAIPFTAIGADRLGRKKMVHVACAVSLIGAVLQTAAYEKVMLVIGRTLGSMSIFLFLTLGTGWLAEVAPPELRGSFASLSITVIDFAAVVTACISRGTKDLPGSISYRIPIGLQLVWPLMISLGAFFVHDSPTFFLIKGKDDMAEESLRSIRGGYSDTEIYAELDALRAQTSLRQAEADVAWNELFKGTNRRRTLLSLSIANFQQLSGIAFATNYATIFLMQVAPGQDPFVLVIGLAILALGGAITGLLLVDRIGRRTLALGTFIPLFFINTVIGGLGFVNTTTHPTVGKAIAAFSLMFGFFFAAGFGPLTYVVAGEMPTGRLRNKTTSFTFFTLISFATACQYALPYLSQSNGANLGAKVYLIFSGWMLITIVTIYFCLPETKGRSPAELDEMFAAKVPARKFRTYVCGTATSNFIAATTAKSGANVYHEETAAHKD</sequence>
<feature type="transmembrane region" description="Helical" evidence="8">
    <location>
        <begin position="379"/>
        <end position="402"/>
    </location>
</feature>
<evidence type="ECO:0000313" key="11">
    <source>
        <dbReference type="Proteomes" id="UP000664132"/>
    </source>
</evidence>
<gene>
    <name evidence="10" type="ORF">IFR04_007889</name>
</gene>
<dbReference type="InterPro" id="IPR050360">
    <property type="entry name" value="MFS_Sugar_Transporters"/>
</dbReference>
<dbReference type="InterPro" id="IPR020846">
    <property type="entry name" value="MFS_dom"/>
</dbReference>
<evidence type="ECO:0000259" key="9">
    <source>
        <dbReference type="PROSITE" id="PS50850"/>
    </source>
</evidence>
<keyword evidence="5 8" id="KW-1133">Transmembrane helix</keyword>
<evidence type="ECO:0000256" key="6">
    <source>
        <dbReference type="ARBA" id="ARBA00023136"/>
    </source>
</evidence>
<evidence type="ECO:0000256" key="3">
    <source>
        <dbReference type="ARBA" id="ARBA00022448"/>
    </source>
</evidence>
<feature type="transmembrane region" description="Helical" evidence="8">
    <location>
        <begin position="345"/>
        <end position="367"/>
    </location>
</feature>
<dbReference type="InterPro" id="IPR005829">
    <property type="entry name" value="Sugar_transporter_CS"/>
</dbReference>
<evidence type="ECO:0000256" key="5">
    <source>
        <dbReference type="ARBA" id="ARBA00022989"/>
    </source>
</evidence>